<organism evidence="1 2">
    <name type="scientific">Aspergillus costaricaensis CBS 115574</name>
    <dbReference type="NCBI Taxonomy" id="1448317"/>
    <lineage>
        <taxon>Eukaryota</taxon>
        <taxon>Fungi</taxon>
        <taxon>Dikarya</taxon>
        <taxon>Ascomycota</taxon>
        <taxon>Pezizomycotina</taxon>
        <taxon>Eurotiomycetes</taxon>
        <taxon>Eurotiomycetidae</taxon>
        <taxon>Eurotiales</taxon>
        <taxon>Aspergillaceae</taxon>
        <taxon>Aspergillus</taxon>
        <taxon>Aspergillus subgen. Circumdati</taxon>
    </lineage>
</organism>
<sequence length="213" mass="23980">MHVGRSATVTGHRIICNMHFSAVSPADTSYIEQMAVLLHQRVLPVRLGILLGFFGRDLSQPCLGRGGAPIRRVRIGSAIVRSDMIRRQKGQWPWWACGNRLRNVPIRVQLRSTVYSGHWLGHPNSKLIIATKYRNVARLPFDLGSTKSLPDICHVGSRNDGQQWRCVPRNCFPTPVLRGAVACPVHRFEIFGGPRRTNRPPATPGLRYSTIRY</sequence>
<name>A0ACD1IBF2_9EURO</name>
<dbReference type="Proteomes" id="UP000249748">
    <property type="component" value="Unassembled WGS sequence"/>
</dbReference>
<gene>
    <name evidence="1" type="ORF">BO79DRAFT_229594</name>
</gene>
<reference evidence="1" key="1">
    <citation type="submission" date="2018-02" db="EMBL/GenBank/DDBJ databases">
        <title>The genomes of Aspergillus section Nigri reveals drivers in fungal speciation.</title>
        <authorList>
            <consortium name="DOE Joint Genome Institute"/>
            <person name="Vesth T.C."/>
            <person name="Nybo J."/>
            <person name="Theobald S."/>
            <person name="Brandl J."/>
            <person name="Frisvad J.C."/>
            <person name="Nielsen K.F."/>
            <person name="Lyhne E.K."/>
            <person name="Kogle M.E."/>
            <person name="Kuo A."/>
            <person name="Riley R."/>
            <person name="Clum A."/>
            <person name="Nolan M."/>
            <person name="Lipzen A."/>
            <person name="Salamov A."/>
            <person name="Henrissat B."/>
            <person name="Wiebenga A."/>
            <person name="De vries R.P."/>
            <person name="Grigoriev I.V."/>
            <person name="Mortensen U.H."/>
            <person name="Andersen M.R."/>
            <person name="Baker S.E."/>
        </authorList>
    </citation>
    <scope>NUCLEOTIDE SEQUENCE</scope>
    <source>
        <strain evidence="1">CBS 115574</strain>
    </source>
</reference>
<keyword evidence="2" id="KW-1185">Reference proteome</keyword>
<evidence type="ECO:0000313" key="2">
    <source>
        <dbReference type="Proteomes" id="UP000249748"/>
    </source>
</evidence>
<evidence type="ECO:0000313" key="1">
    <source>
        <dbReference type="EMBL" id="RAK87685.1"/>
    </source>
</evidence>
<accession>A0ACD1IBF2</accession>
<protein>
    <submittedName>
        <fullName evidence="1">Uncharacterized protein</fullName>
    </submittedName>
</protein>
<proteinExistence type="predicted"/>
<dbReference type="EMBL" id="KZ824554">
    <property type="protein sequence ID" value="RAK87685.1"/>
    <property type="molecule type" value="Genomic_DNA"/>
</dbReference>